<evidence type="ECO:0000313" key="1">
    <source>
        <dbReference type="EMBL" id="JAD52934.1"/>
    </source>
</evidence>
<reference evidence="1" key="2">
    <citation type="journal article" date="2015" name="Data Brief">
        <title>Shoot transcriptome of the giant reed, Arundo donax.</title>
        <authorList>
            <person name="Barrero R.A."/>
            <person name="Guerrero F.D."/>
            <person name="Moolhuijzen P."/>
            <person name="Goolsby J.A."/>
            <person name="Tidwell J."/>
            <person name="Bellgard S.E."/>
            <person name="Bellgard M.I."/>
        </authorList>
    </citation>
    <scope>NUCLEOTIDE SEQUENCE</scope>
    <source>
        <tissue evidence="1">Shoot tissue taken approximately 20 cm above the soil surface</tissue>
    </source>
</reference>
<name>A0A0A9AMI1_ARUDO</name>
<dbReference type="AlphaFoldDB" id="A0A0A9AMI1"/>
<accession>A0A0A9AMI1</accession>
<proteinExistence type="predicted"/>
<reference evidence="1" key="1">
    <citation type="submission" date="2014-09" db="EMBL/GenBank/DDBJ databases">
        <authorList>
            <person name="Magalhaes I.L.F."/>
            <person name="Oliveira U."/>
            <person name="Santos F.R."/>
            <person name="Vidigal T.H.D.A."/>
            <person name="Brescovit A.D."/>
            <person name="Santos A.J."/>
        </authorList>
    </citation>
    <scope>NUCLEOTIDE SEQUENCE</scope>
    <source>
        <tissue evidence="1">Shoot tissue taken approximately 20 cm above the soil surface</tissue>
    </source>
</reference>
<organism evidence="1">
    <name type="scientific">Arundo donax</name>
    <name type="common">Giant reed</name>
    <name type="synonym">Donax arundinaceus</name>
    <dbReference type="NCBI Taxonomy" id="35708"/>
    <lineage>
        <taxon>Eukaryota</taxon>
        <taxon>Viridiplantae</taxon>
        <taxon>Streptophyta</taxon>
        <taxon>Embryophyta</taxon>
        <taxon>Tracheophyta</taxon>
        <taxon>Spermatophyta</taxon>
        <taxon>Magnoliopsida</taxon>
        <taxon>Liliopsida</taxon>
        <taxon>Poales</taxon>
        <taxon>Poaceae</taxon>
        <taxon>PACMAD clade</taxon>
        <taxon>Arundinoideae</taxon>
        <taxon>Arundineae</taxon>
        <taxon>Arundo</taxon>
    </lineage>
</organism>
<sequence length="55" mass="6622">MNSPFVARHLHLKWNFPASMERIPNFGRRSVKITLKFLWDSIRFLGENCILSFLW</sequence>
<protein>
    <submittedName>
        <fullName evidence="1">Uncharacterized protein</fullName>
    </submittedName>
</protein>
<dbReference type="EMBL" id="GBRH01244961">
    <property type="protein sequence ID" value="JAD52934.1"/>
    <property type="molecule type" value="Transcribed_RNA"/>
</dbReference>